<evidence type="ECO:0000313" key="4">
    <source>
        <dbReference type="Proteomes" id="UP001164733"/>
    </source>
</evidence>
<reference evidence="3" key="1">
    <citation type="submission" date="2021-11" db="EMBL/GenBank/DDBJ databases">
        <title>Clostridia strains as spoilage organisms.</title>
        <authorList>
            <person name="Wambui J."/>
            <person name="Stevens M.J.A."/>
            <person name="Stephan R."/>
        </authorList>
    </citation>
    <scope>NUCLEOTIDE SEQUENCE</scope>
    <source>
        <strain evidence="3">CF009</strain>
    </source>
</reference>
<feature type="domain" description="Inositolphosphotransferase Aur1/Ipt1" evidence="2">
    <location>
        <begin position="63"/>
        <end position="201"/>
    </location>
</feature>
<dbReference type="Proteomes" id="UP001164733">
    <property type="component" value="Chromosome"/>
</dbReference>
<keyword evidence="1" id="KW-0472">Membrane</keyword>
<gene>
    <name evidence="3" type="ORF">LL038_20115</name>
</gene>
<proteinExistence type="predicted"/>
<feature type="transmembrane region" description="Helical" evidence="1">
    <location>
        <begin position="87"/>
        <end position="107"/>
    </location>
</feature>
<evidence type="ECO:0000256" key="1">
    <source>
        <dbReference type="SAM" id="Phobius"/>
    </source>
</evidence>
<evidence type="ECO:0000313" key="3">
    <source>
        <dbReference type="EMBL" id="WAG59846.1"/>
    </source>
</evidence>
<dbReference type="InterPro" id="IPR026841">
    <property type="entry name" value="Aur1/Ipt1"/>
</dbReference>
<sequence length="221" mass="26026">MEQLQKKAVTYQWKDVIKRGMFALSIPLISLTYPLINQYRGNTNDLSTFVDKLIPFNKFFILPYISWYIFIAVFSAILCIYDKEKYFKLLITLDLGMIICYIIYYFYPTYVPRPIILGTDFFSNLVLSLYEADNPYNCFPSIHVLNSVLITLYIYESEKVSKCIKAICTIMSFSIILSTMFIKQHYFADVIAGIIFAFILYFCFNNLKFNFHKDESISYIE</sequence>
<feature type="transmembrane region" description="Helical" evidence="1">
    <location>
        <begin position="134"/>
        <end position="155"/>
    </location>
</feature>
<evidence type="ECO:0000259" key="2">
    <source>
        <dbReference type="Pfam" id="PF14378"/>
    </source>
</evidence>
<dbReference type="GO" id="GO:0016020">
    <property type="term" value="C:membrane"/>
    <property type="evidence" value="ECO:0007669"/>
    <property type="project" value="UniProtKB-SubCell"/>
</dbReference>
<dbReference type="EMBL" id="CP086239">
    <property type="protein sequence ID" value="WAG59846.1"/>
    <property type="molecule type" value="Genomic_DNA"/>
</dbReference>
<protein>
    <submittedName>
        <fullName evidence="3">Phosphatase PAP2 family protein</fullName>
    </submittedName>
</protein>
<feature type="transmembrane region" description="Helical" evidence="1">
    <location>
        <begin position="59"/>
        <end position="80"/>
    </location>
</feature>
<keyword evidence="1" id="KW-0812">Transmembrane</keyword>
<dbReference type="RefSeq" id="WP_216124337.1">
    <property type="nucleotide sequence ID" value="NZ_CP086239.1"/>
</dbReference>
<accession>A0AA47EH26</accession>
<organism evidence="3 4">
    <name type="scientific">Clostridium estertheticum</name>
    <dbReference type="NCBI Taxonomy" id="238834"/>
    <lineage>
        <taxon>Bacteria</taxon>
        <taxon>Bacillati</taxon>
        <taxon>Bacillota</taxon>
        <taxon>Clostridia</taxon>
        <taxon>Eubacteriales</taxon>
        <taxon>Clostridiaceae</taxon>
        <taxon>Clostridium</taxon>
    </lineage>
</organism>
<feature type="transmembrane region" description="Helical" evidence="1">
    <location>
        <begin position="162"/>
        <end position="180"/>
    </location>
</feature>
<dbReference type="Pfam" id="PF14378">
    <property type="entry name" value="PAP2_3"/>
    <property type="match status" value="1"/>
</dbReference>
<keyword evidence="1" id="KW-1133">Transmembrane helix</keyword>
<feature type="transmembrane region" description="Helical" evidence="1">
    <location>
        <begin position="21"/>
        <end position="39"/>
    </location>
</feature>
<dbReference type="AlphaFoldDB" id="A0AA47EH26"/>
<name>A0AA47EH26_9CLOT</name>
<feature type="transmembrane region" description="Helical" evidence="1">
    <location>
        <begin position="186"/>
        <end position="204"/>
    </location>
</feature>